<name>A0A3G4ZQY8_9VIRU</name>
<evidence type="ECO:0000313" key="1">
    <source>
        <dbReference type="EMBL" id="AYV76744.1"/>
    </source>
</evidence>
<organism evidence="1">
    <name type="scientific">Terrestrivirus sp</name>
    <dbReference type="NCBI Taxonomy" id="2487775"/>
    <lineage>
        <taxon>Viruses</taxon>
        <taxon>Varidnaviria</taxon>
        <taxon>Bamfordvirae</taxon>
        <taxon>Nucleocytoviricota</taxon>
        <taxon>Megaviricetes</taxon>
        <taxon>Imitervirales</taxon>
        <taxon>Mimiviridae</taxon>
        <taxon>Klosneuvirinae</taxon>
    </lineage>
</organism>
<reference evidence="1" key="1">
    <citation type="submission" date="2018-10" db="EMBL/GenBank/DDBJ databases">
        <title>Hidden diversity of soil giant viruses.</title>
        <authorList>
            <person name="Schulz F."/>
            <person name="Alteio L."/>
            <person name="Goudeau D."/>
            <person name="Ryan E.M."/>
            <person name="Malmstrom R.R."/>
            <person name="Blanchard J."/>
            <person name="Woyke T."/>
        </authorList>
    </citation>
    <scope>NUCLEOTIDE SEQUENCE</scope>
    <source>
        <strain evidence="1">TEV1</strain>
    </source>
</reference>
<gene>
    <name evidence="1" type="ORF">Terrestrivirus13_10</name>
</gene>
<proteinExistence type="predicted"/>
<sequence length="321" mass="38119">MCDVIINDSVDDIEIERIEKKCREQNHLSQTELLKQRIFEDEVILEKHGITFKQLEDFFEKIIYHMGTKSFKSYSPTEKEFQELQKYQIGGTGWCLWNMQYNLLFNDRFLCVKITWGGAELCPFQSIHDKKYHGYEYGSHDWIFIDRVTLESMHIGDLLFHQITKHHFFQSPGPYRVDPIKLIKFFNLRPNKDYSTSFDSKYTWSSKHSSSCSKIHFPDRVYLLEDYTKFASDEDKKSVDTMIYERRGLNEVYYNDENAILIVNDPTNLPETLNGLKYSELSDDSIGYTFYTKTLYKTITHEEEITEWISKSIPVELKILN</sequence>
<accession>A0A3G4ZQY8</accession>
<protein>
    <submittedName>
        <fullName evidence="1">Uncharacterized protein</fullName>
    </submittedName>
</protein>
<dbReference type="EMBL" id="MK071991">
    <property type="protein sequence ID" value="AYV76744.1"/>
    <property type="molecule type" value="Genomic_DNA"/>
</dbReference>